<dbReference type="OrthoDB" id="1099523at2"/>
<organism evidence="4 5">
    <name type="scientific">Geodermatophilus obscurus</name>
    <dbReference type="NCBI Taxonomy" id="1861"/>
    <lineage>
        <taxon>Bacteria</taxon>
        <taxon>Bacillati</taxon>
        <taxon>Actinomycetota</taxon>
        <taxon>Actinomycetes</taxon>
        <taxon>Geodermatophilales</taxon>
        <taxon>Geodermatophilaceae</taxon>
        <taxon>Geodermatophilus</taxon>
    </lineage>
</organism>
<feature type="region of interest" description="Disordered" evidence="2">
    <location>
        <begin position="302"/>
        <end position="326"/>
    </location>
</feature>
<evidence type="ECO:0000256" key="1">
    <source>
        <dbReference type="SAM" id="Coils"/>
    </source>
</evidence>
<protein>
    <submittedName>
        <fullName evidence="4">Peptidase family M23</fullName>
    </submittedName>
</protein>
<dbReference type="SUPFAM" id="SSF51261">
    <property type="entry name" value="Duplicated hybrid motif"/>
    <property type="match status" value="1"/>
</dbReference>
<dbReference type="PANTHER" id="PTHR21666:SF270">
    <property type="entry name" value="MUREIN HYDROLASE ACTIVATOR ENVC"/>
    <property type="match status" value="1"/>
</dbReference>
<dbReference type="InterPro" id="IPR016047">
    <property type="entry name" value="M23ase_b-sheet_dom"/>
</dbReference>
<evidence type="ECO:0000313" key="4">
    <source>
        <dbReference type="EMBL" id="SFO16675.1"/>
    </source>
</evidence>
<evidence type="ECO:0000313" key="5">
    <source>
        <dbReference type="Proteomes" id="UP000183642"/>
    </source>
</evidence>
<feature type="region of interest" description="Disordered" evidence="2">
    <location>
        <begin position="1"/>
        <end position="21"/>
    </location>
</feature>
<feature type="coiled-coil region" evidence="1">
    <location>
        <begin position="59"/>
        <end position="128"/>
    </location>
</feature>
<evidence type="ECO:0000256" key="2">
    <source>
        <dbReference type="SAM" id="MobiDB-lite"/>
    </source>
</evidence>
<keyword evidence="5" id="KW-1185">Reference proteome</keyword>
<keyword evidence="1" id="KW-0175">Coiled coil</keyword>
<dbReference type="Proteomes" id="UP000183642">
    <property type="component" value="Unassembled WGS sequence"/>
</dbReference>
<dbReference type="AlphaFoldDB" id="A0A1I5EYU9"/>
<dbReference type="GO" id="GO:0004222">
    <property type="term" value="F:metalloendopeptidase activity"/>
    <property type="evidence" value="ECO:0007669"/>
    <property type="project" value="TreeGrafter"/>
</dbReference>
<feature type="coiled-coil region" evidence="1">
    <location>
        <begin position="193"/>
        <end position="276"/>
    </location>
</feature>
<sequence length="457" mass="45956">MPQSRSGRRPPGRPAAARTHRRSVRAALAGLLTGAVLLGTAGPALAVPEPPPNPTDEQLAGAEAEKEAAAAEVGRLQAEVALAQTELERLGLQAEAAGTAYMAAEEALQMAQAAADQAAADLEAATAAVDAAIGRIGGYARDSYVNGSTLTTAAALLDSAGPGELVQRAAMLEYVGEIQVDALEELEIARVRQANAESSARVTRDQMAEAEEQAAAAKATADAQVAAQQDAVAAAEADKAALDQQLQDAQIRLLELQGARDAYAQWQQQKAAEEAAAAAAAARAAEEAAALAAAARRAAASESSSGGSAAGTSAGSAGSSGGSGAYVKPTSGRTSSCFGFRWGTLHGGVDIAAPIGTPIYAAASGTVARTGPATGFGLAVYIRGDDGAVTVYGHVNAEYVRKGERVTAGELIAEVGNRGQSTGPHLHFEVHPSGSLHGGQVDPVAWLRGRGVSIGGC</sequence>
<dbReference type="InterPro" id="IPR011055">
    <property type="entry name" value="Dup_hybrid_motif"/>
</dbReference>
<accession>A0A1I5EYU9</accession>
<gene>
    <name evidence="4" type="ORF">SAMN05660359_01708</name>
</gene>
<dbReference type="Pfam" id="PF01551">
    <property type="entry name" value="Peptidase_M23"/>
    <property type="match status" value="1"/>
</dbReference>
<dbReference type="EMBL" id="FOWE01000004">
    <property type="protein sequence ID" value="SFO16675.1"/>
    <property type="molecule type" value="Genomic_DNA"/>
</dbReference>
<feature type="compositionally biased region" description="Basic residues" evidence="2">
    <location>
        <begin position="1"/>
        <end position="11"/>
    </location>
</feature>
<proteinExistence type="predicted"/>
<name>A0A1I5EYU9_9ACTN</name>
<reference evidence="5" key="1">
    <citation type="submission" date="2016-10" db="EMBL/GenBank/DDBJ databases">
        <authorList>
            <person name="Varghese N."/>
            <person name="Submissions S."/>
        </authorList>
    </citation>
    <scope>NUCLEOTIDE SEQUENCE [LARGE SCALE GENOMIC DNA]</scope>
    <source>
        <strain evidence="5">DSM 43161</strain>
    </source>
</reference>
<feature type="domain" description="M23ase beta-sheet core" evidence="3">
    <location>
        <begin position="345"/>
        <end position="434"/>
    </location>
</feature>
<dbReference type="InterPro" id="IPR050570">
    <property type="entry name" value="Cell_wall_metabolism_enzyme"/>
</dbReference>
<feature type="compositionally biased region" description="Low complexity" evidence="2">
    <location>
        <begin position="302"/>
        <end position="317"/>
    </location>
</feature>
<evidence type="ECO:0000259" key="3">
    <source>
        <dbReference type="Pfam" id="PF01551"/>
    </source>
</evidence>
<dbReference type="Gene3D" id="2.70.70.10">
    <property type="entry name" value="Glucose Permease (Domain IIA)"/>
    <property type="match status" value="1"/>
</dbReference>
<dbReference type="CDD" id="cd12797">
    <property type="entry name" value="M23_peptidase"/>
    <property type="match status" value="1"/>
</dbReference>
<dbReference type="PANTHER" id="PTHR21666">
    <property type="entry name" value="PEPTIDASE-RELATED"/>
    <property type="match status" value="1"/>
</dbReference>